<dbReference type="EMBL" id="JAPFFM010000011">
    <property type="protein sequence ID" value="KAJ6733104.1"/>
    <property type="molecule type" value="Genomic_DNA"/>
</dbReference>
<gene>
    <name evidence="1" type="ORF">OIU74_004960</name>
</gene>
<proteinExistence type="predicted"/>
<organism evidence="1 2">
    <name type="scientific">Salix koriyanagi</name>
    <dbReference type="NCBI Taxonomy" id="2511006"/>
    <lineage>
        <taxon>Eukaryota</taxon>
        <taxon>Viridiplantae</taxon>
        <taxon>Streptophyta</taxon>
        <taxon>Embryophyta</taxon>
        <taxon>Tracheophyta</taxon>
        <taxon>Spermatophyta</taxon>
        <taxon>Magnoliopsida</taxon>
        <taxon>eudicotyledons</taxon>
        <taxon>Gunneridae</taxon>
        <taxon>Pentapetalae</taxon>
        <taxon>rosids</taxon>
        <taxon>fabids</taxon>
        <taxon>Malpighiales</taxon>
        <taxon>Salicaceae</taxon>
        <taxon>Saliceae</taxon>
        <taxon>Salix</taxon>
    </lineage>
</organism>
<dbReference type="Proteomes" id="UP001151752">
    <property type="component" value="Chromosome 7"/>
</dbReference>
<reference evidence="1" key="2">
    <citation type="journal article" date="2023" name="Int. J. Mol. Sci.">
        <title>De Novo Assembly and Annotation of 11 Diverse Shrub Willow (Salix) Genomes Reveals Novel Gene Organization in Sex-Linked Regions.</title>
        <authorList>
            <person name="Hyden B."/>
            <person name="Feng K."/>
            <person name="Yates T.B."/>
            <person name="Jawdy S."/>
            <person name="Cereghino C."/>
            <person name="Smart L.B."/>
            <person name="Muchero W."/>
        </authorList>
    </citation>
    <scope>NUCLEOTIDE SEQUENCE</scope>
    <source>
        <tissue evidence="1">Shoot tip</tissue>
    </source>
</reference>
<accession>A0A9Q0UMX0</accession>
<protein>
    <submittedName>
        <fullName evidence="1">Uncharacterized protein</fullName>
    </submittedName>
</protein>
<evidence type="ECO:0000313" key="2">
    <source>
        <dbReference type="Proteomes" id="UP001151752"/>
    </source>
</evidence>
<keyword evidence="2" id="KW-1185">Reference proteome</keyword>
<comment type="caution">
    <text evidence="1">The sequence shown here is derived from an EMBL/GenBank/DDBJ whole genome shotgun (WGS) entry which is preliminary data.</text>
</comment>
<name>A0A9Q0UMX0_9ROSI</name>
<sequence>MVSNNSQVQLPTICLNFHPKINAYASPITIDSRAFVQLQALASHCLSVMITDGNTKFTTSPRRRSIKPHHLNPVHRRYVVSKKQFLRREAWSFSMLPRFPVAGKSDCGYTELTLACLNKFS</sequence>
<evidence type="ECO:0000313" key="1">
    <source>
        <dbReference type="EMBL" id="KAJ6733104.1"/>
    </source>
</evidence>
<dbReference type="AlphaFoldDB" id="A0A9Q0UMX0"/>
<reference evidence="1" key="1">
    <citation type="submission" date="2022-11" db="EMBL/GenBank/DDBJ databases">
        <authorList>
            <person name="Hyden B.L."/>
            <person name="Feng K."/>
            <person name="Yates T."/>
            <person name="Jawdy S."/>
            <person name="Smart L.B."/>
            <person name="Muchero W."/>
        </authorList>
    </citation>
    <scope>NUCLEOTIDE SEQUENCE</scope>
    <source>
        <tissue evidence="1">Shoot tip</tissue>
    </source>
</reference>